<dbReference type="Pfam" id="PF07980">
    <property type="entry name" value="SusD_RagB"/>
    <property type="match status" value="1"/>
</dbReference>
<keyword evidence="4" id="KW-0472">Membrane</keyword>
<evidence type="ECO:0000259" key="7">
    <source>
        <dbReference type="Pfam" id="PF14322"/>
    </source>
</evidence>
<evidence type="ECO:0000313" key="8">
    <source>
        <dbReference type="EMBL" id="AZS31051.1"/>
    </source>
</evidence>
<dbReference type="OrthoDB" id="5694214at2"/>
<comment type="similarity">
    <text evidence="2">Belongs to the SusD family.</text>
</comment>
<dbReference type="SUPFAM" id="SSF48452">
    <property type="entry name" value="TPR-like"/>
    <property type="match status" value="1"/>
</dbReference>
<dbReference type="InterPro" id="IPR033985">
    <property type="entry name" value="SusD-like_N"/>
</dbReference>
<dbReference type="Gene3D" id="1.25.40.390">
    <property type="match status" value="1"/>
</dbReference>
<feature type="domain" description="RagB/SusD" evidence="6">
    <location>
        <begin position="383"/>
        <end position="544"/>
    </location>
</feature>
<evidence type="ECO:0000313" key="9">
    <source>
        <dbReference type="Proteomes" id="UP000270673"/>
    </source>
</evidence>
<dbReference type="PROSITE" id="PS51257">
    <property type="entry name" value="PROKAR_LIPOPROTEIN"/>
    <property type="match status" value="1"/>
</dbReference>
<dbReference type="KEGG" id="buy:D8S85_16805"/>
<evidence type="ECO:0000256" key="3">
    <source>
        <dbReference type="ARBA" id="ARBA00022729"/>
    </source>
</evidence>
<keyword evidence="5" id="KW-0998">Cell outer membrane</keyword>
<gene>
    <name evidence="8" type="ORF">D8S85_16805</name>
</gene>
<dbReference type="RefSeq" id="WP_106481446.1">
    <property type="nucleotide sequence ID" value="NZ_CP032819.1"/>
</dbReference>
<evidence type="ECO:0000259" key="6">
    <source>
        <dbReference type="Pfam" id="PF07980"/>
    </source>
</evidence>
<proteinExistence type="inferred from homology"/>
<evidence type="ECO:0000256" key="5">
    <source>
        <dbReference type="ARBA" id="ARBA00023237"/>
    </source>
</evidence>
<dbReference type="InterPro" id="IPR012944">
    <property type="entry name" value="SusD_RagB_dom"/>
</dbReference>
<evidence type="ECO:0000256" key="2">
    <source>
        <dbReference type="ARBA" id="ARBA00006275"/>
    </source>
</evidence>
<sequence length="557" mass="63722">MNRYICLIFVFFLGVSCRDFLEEQSQDLAYVTSINDLDELLVGSCYPDLGTGTEENAYSIALQNNDYGYYLHAMDDDTDAYAARYDNNSTFWRVAGFHWWQQDPFYTRDQEIKDLAWKTYYKHIAVLNALLVNVEEFQEESSYERVKGEAHFLRAYYYFMLVNMYAKPYSKATASVDLGVPLKTTEYVEGVKFGRASVEEVYALVVNDLKEAIVNLTGVEQKSVRRASVFAANTLLSRVYLYMGEWELAEKQCDEVLTKGAFKLEDYNGLTHAWCGLKSTFDQLLRMGYTEEMALKYLQMAAIPVDLTQTAAGVIRTTSSETIFAQGLNRLYTYVMVPNTSLGGAPGGGPRGMAMSYKVSDELRNSYEEGDQRAKLYLPGDQLAMFWISSKYGDFYEQVGMNNDITSDIGTIRLAEVYLNKAEALAMQDRDEEAAAVLKELRDKRFITGTNHEITETGKELIDKIRWERRWELCFEGHRWFDLRRYAVSPKYADSKEIRHACYENGGNNTAVLAGYYVLGTYDVDAEAYVLPIPKYAMEYNDGVMVDNVRKPRNLSE</sequence>
<feature type="domain" description="SusD-like N-terminal" evidence="7">
    <location>
        <begin position="78"/>
        <end position="241"/>
    </location>
</feature>
<evidence type="ECO:0000256" key="4">
    <source>
        <dbReference type="ARBA" id="ARBA00023136"/>
    </source>
</evidence>
<dbReference type="Pfam" id="PF14322">
    <property type="entry name" value="SusD-like_3"/>
    <property type="match status" value="1"/>
</dbReference>
<evidence type="ECO:0000256" key="1">
    <source>
        <dbReference type="ARBA" id="ARBA00004442"/>
    </source>
</evidence>
<organism evidence="8 9">
    <name type="scientific">Butyricimonas faecalis</name>
    <dbReference type="NCBI Taxonomy" id="2093856"/>
    <lineage>
        <taxon>Bacteria</taxon>
        <taxon>Pseudomonadati</taxon>
        <taxon>Bacteroidota</taxon>
        <taxon>Bacteroidia</taxon>
        <taxon>Bacteroidales</taxon>
        <taxon>Odoribacteraceae</taxon>
        <taxon>Butyricimonas</taxon>
    </lineage>
</organism>
<name>A0A3S9VWZ9_9BACT</name>
<dbReference type="GO" id="GO:0009279">
    <property type="term" value="C:cell outer membrane"/>
    <property type="evidence" value="ECO:0007669"/>
    <property type="project" value="UniProtKB-SubCell"/>
</dbReference>
<dbReference type="EMBL" id="CP032819">
    <property type="protein sequence ID" value="AZS31051.1"/>
    <property type="molecule type" value="Genomic_DNA"/>
</dbReference>
<accession>A0A3S9VWZ9</accession>
<comment type="subcellular location">
    <subcellularLocation>
        <location evidence="1">Cell outer membrane</location>
    </subcellularLocation>
</comment>
<keyword evidence="9" id="KW-1185">Reference proteome</keyword>
<dbReference type="InterPro" id="IPR011990">
    <property type="entry name" value="TPR-like_helical_dom_sf"/>
</dbReference>
<dbReference type="AlphaFoldDB" id="A0A3S9VWZ9"/>
<reference evidence="8 9" key="1">
    <citation type="submission" date="2018-10" db="EMBL/GenBank/DDBJ databases">
        <title>Butyricimonas faecalis sp. nov., isolated from human faeces and emended description of the genus Butyricimonas.</title>
        <authorList>
            <person name="Le Roy T."/>
            <person name="Van der Smissen P."/>
            <person name="Paquot A."/>
            <person name="Delzenne N."/>
            <person name="Muccioli G."/>
            <person name="Collet J.-F."/>
            <person name="Cani P.D."/>
        </authorList>
    </citation>
    <scope>NUCLEOTIDE SEQUENCE [LARGE SCALE GENOMIC DNA]</scope>
    <source>
        <strain evidence="8 9">H184</strain>
    </source>
</reference>
<dbReference type="Proteomes" id="UP000270673">
    <property type="component" value="Chromosome"/>
</dbReference>
<keyword evidence="3" id="KW-0732">Signal</keyword>
<protein>
    <submittedName>
        <fullName evidence="8">RagB/SusD family nutrient uptake outer membrane protein</fullName>
    </submittedName>
</protein>